<dbReference type="PROSITE" id="PS50931">
    <property type="entry name" value="HTH_LYSR"/>
    <property type="match status" value="1"/>
</dbReference>
<dbReference type="PRINTS" id="PR00039">
    <property type="entry name" value="HTHLYSR"/>
</dbReference>
<evidence type="ECO:0000313" key="6">
    <source>
        <dbReference type="EMBL" id="SDN27090.1"/>
    </source>
</evidence>
<dbReference type="InterPro" id="IPR005119">
    <property type="entry name" value="LysR_subst-bd"/>
</dbReference>
<dbReference type="Pfam" id="PF03466">
    <property type="entry name" value="LysR_substrate"/>
    <property type="match status" value="1"/>
</dbReference>
<proteinExistence type="inferred from homology"/>
<dbReference type="InterPro" id="IPR036390">
    <property type="entry name" value="WH_DNA-bd_sf"/>
</dbReference>
<dbReference type="AlphaFoldDB" id="A0A1H0A0H5"/>
<dbReference type="InterPro" id="IPR000847">
    <property type="entry name" value="LysR_HTH_N"/>
</dbReference>
<gene>
    <name evidence="6" type="ORF">SAMN04488137_3859</name>
</gene>
<evidence type="ECO:0000256" key="1">
    <source>
        <dbReference type="ARBA" id="ARBA00009437"/>
    </source>
</evidence>
<keyword evidence="2" id="KW-0805">Transcription regulation</keyword>
<dbReference type="Proteomes" id="UP000199544">
    <property type="component" value="Unassembled WGS sequence"/>
</dbReference>
<evidence type="ECO:0000313" key="7">
    <source>
        <dbReference type="Proteomes" id="UP000199544"/>
    </source>
</evidence>
<dbReference type="STRING" id="459525.SAMN04488137_3859"/>
<evidence type="ECO:0000256" key="3">
    <source>
        <dbReference type="ARBA" id="ARBA00023125"/>
    </source>
</evidence>
<reference evidence="7" key="1">
    <citation type="submission" date="2016-10" db="EMBL/GenBank/DDBJ databases">
        <authorList>
            <person name="Varghese N."/>
            <person name="Submissions S."/>
        </authorList>
    </citation>
    <scope>NUCLEOTIDE SEQUENCE [LARGE SCALE GENOMIC DNA]</scope>
    <source>
        <strain evidence="7">CGMCC 1.6854</strain>
    </source>
</reference>
<dbReference type="Pfam" id="PF00126">
    <property type="entry name" value="HTH_1"/>
    <property type="match status" value="1"/>
</dbReference>
<accession>A0A1H0A0H5</accession>
<dbReference type="FunFam" id="1.10.10.10:FF:000001">
    <property type="entry name" value="LysR family transcriptional regulator"/>
    <property type="match status" value="1"/>
</dbReference>
<evidence type="ECO:0000256" key="4">
    <source>
        <dbReference type="ARBA" id="ARBA00023163"/>
    </source>
</evidence>
<dbReference type="SUPFAM" id="SSF53850">
    <property type="entry name" value="Periplasmic binding protein-like II"/>
    <property type="match status" value="1"/>
</dbReference>
<dbReference type="SUPFAM" id="SSF46785">
    <property type="entry name" value="Winged helix' DNA-binding domain"/>
    <property type="match status" value="1"/>
</dbReference>
<organism evidence="6 7">
    <name type="scientific">Fictibacillus solisalsi</name>
    <dbReference type="NCBI Taxonomy" id="459525"/>
    <lineage>
        <taxon>Bacteria</taxon>
        <taxon>Bacillati</taxon>
        <taxon>Bacillota</taxon>
        <taxon>Bacilli</taxon>
        <taxon>Bacillales</taxon>
        <taxon>Fictibacillaceae</taxon>
        <taxon>Fictibacillus</taxon>
    </lineage>
</organism>
<evidence type="ECO:0000259" key="5">
    <source>
        <dbReference type="PROSITE" id="PS50931"/>
    </source>
</evidence>
<dbReference type="PANTHER" id="PTHR30346:SF31">
    <property type="entry name" value="LYSR SUBSTRATE-BINDING"/>
    <property type="match status" value="1"/>
</dbReference>
<dbReference type="Gene3D" id="3.40.190.290">
    <property type="match status" value="1"/>
</dbReference>
<feature type="domain" description="HTH lysR-type" evidence="5">
    <location>
        <begin position="1"/>
        <end position="58"/>
    </location>
</feature>
<evidence type="ECO:0000256" key="2">
    <source>
        <dbReference type="ARBA" id="ARBA00023015"/>
    </source>
</evidence>
<keyword evidence="4" id="KW-0804">Transcription</keyword>
<dbReference type="EMBL" id="FNHW01000002">
    <property type="protein sequence ID" value="SDN27090.1"/>
    <property type="molecule type" value="Genomic_DNA"/>
</dbReference>
<dbReference type="RefSeq" id="WP_090237192.1">
    <property type="nucleotide sequence ID" value="NZ_FNHW01000002.1"/>
</dbReference>
<dbReference type="CDD" id="cd05466">
    <property type="entry name" value="PBP2_LTTR_substrate"/>
    <property type="match status" value="1"/>
</dbReference>
<keyword evidence="7" id="KW-1185">Reference proteome</keyword>
<dbReference type="GO" id="GO:0003700">
    <property type="term" value="F:DNA-binding transcription factor activity"/>
    <property type="evidence" value="ECO:0007669"/>
    <property type="project" value="InterPro"/>
</dbReference>
<name>A0A1H0A0H5_9BACL</name>
<dbReference type="Gene3D" id="1.10.10.10">
    <property type="entry name" value="Winged helix-like DNA-binding domain superfamily/Winged helix DNA-binding domain"/>
    <property type="match status" value="1"/>
</dbReference>
<dbReference type="OrthoDB" id="9803735at2"/>
<comment type="similarity">
    <text evidence="1">Belongs to the LysR transcriptional regulatory family.</text>
</comment>
<dbReference type="PANTHER" id="PTHR30346">
    <property type="entry name" value="TRANSCRIPTIONAL DUAL REGULATOR HCAR-RELATED"/>
    <property type="match status" value="1"/>
</dbReference>
<dbReference type="GO" id="GO:0032993">
    <property type="term" value="C:protein-DNA complex"/>
    <property type="evidence" value="ECO:0007669"/>
    <property type="project" value="TreeGrafter"/>
</dbReference>
<keyword evidence="3 6" id="KW-0238">DNA-binding</keyword>
<protein>
    <submittedName>
        <fullName evidence="6">DNA-binding transcriptional regulator, LysR family</fullName>
    </submittedName>
</protein>
<dbReference type="GO" id="GO:0003677">
    <property type="term" value="F:DNA binding"/>
    <property type="evidence" value="ECO:0007669"/>
    <property type="project" value="UniProtKB-KW"/>
</dbReference>
<sequence length="302" mass="33899">MELRQLEYFMVICEELHFSRAAEKILVSQPNLSQQIKLLENELGTPLFHRTGKKISLTEAGGILHEQCLHIFSHIKQAQDSIAELKVGKGGSLTIGVLPGDADLVFDALLLDFHRTHPDTSVSLIETMDVTEQVLSGGIDIGITIRPDPDQRLVEIPLFEETFSLAVHADSLYAHKKSLYFKDVQKMKMVMFPSYHQCRKLIDRYCLEAGFKIKPSMETTTLSSLIAMVEKEVGAAILPTLLLENLKHSRIKTVALTAPVPSQKICLIYRKDKFLGFTAKAFIEKVQTYINAAKETLETKNS</sequence>
<dbReference type="InterPro" id="IPR036388">
    <property type="entry name" value="WH-like_DNA-bd_sf"/>
</dbReference>